<feature type="domain" description="IPTL-CTERM protein sorting" evidence="3">
    <location>
        <begin position="170"/>
        <end position="197"/>
    </location>
</feature>
<sequence>MTSVSSLRAFGLVLIACFGIALAAPATAQTISVPANGGSFGASTFVGQSFTATVTGTVTQIRVVAEANNATTVRFYNGTGTGVFNAAGSPLYSQAVNLTDATPGFAFQTITLGTPLPVTSGNVYSFSFDAASLRGAASTYAGGIGFISGTGLQAGIDTTFEVVQVAAPVPVPTLSEWALILFGLILAGGAALYIQRRQMAV</sequence>
<dbReference type="Proteomes" id="UP000216147">
    <property type="component" value="Unassembled WGS sequence"/>
</dbReference>
<dbReference type="EMBL" id="NCEQ01000013">
    <property type="protein sequence ID" value="OYX55560.1"/>
    <property type="molecule type" value="Genomic_DNA"/>
</dbReference>
<evidence type="ECO:0000313" key="4">
    <source>
        <dbReference type="EMBL" id="OYX55560.1"/>
    </source>
</evidence>
<protein>
    <recommendedName>
        <fullName evidence="3">IPTL-CTERM protein sorting domain-containing protein</fullName>
    </recommendedName>
</protein>
<evidence type="ECO:0000256" key="1">
    <source>
        <dbReference type="SAM" id="Phobius"/>
    </source>
</evidence>
<keyword evidence="1" id="KW-0472">Membrane</keyword>
<name>A0A258HEZ3_9CAUL</name>
<reference evidence="4 5" key="1">
    <citation type="submission" date="2017-03" db="EMBL/GenBank/DDBJ databases">
        <title>Lifting the veil on microbial sulfur biogeochemistry in mining wastewaters.</title>
        <authorList>
            <person name="Kantor R.S."/>
            <person name="Colenbrander Nelson T."/>
            <person name="Marshall S."/>
            <person name="Bennett D."/>
            <person name="Apte S."/>
            <person name="Camacho D."/>
            <person name="Thomas B.C."/>
            <person name="Warren L.A."/>
            <person name="Banfield J.F."/>
        </authorList>
    </citation>
    <scope>NUCLEOTIDE SEQUENCE [LARGE SCALE GENOMIC DNA]</scope>
    <source>
        <strain evidence="4">32-68-21</strain>
    </source>
</reference>
<feature type="signal peptide" evidence="2">
    <location>
        <begin position="1"/>
        <end position="23"/>
    </location>
</feature>
<feature type="transmembrane region" description="Helical" evidence="1">
    <location>
        <begin position="177"/>
        <end position="194"/>
    </location>
</feature>
<feature type="chain" id="PRO_5012423567" description="IPTL-CTERM protein sorting domain-containing protein" evidence="2">
    <location>
        <begin position="24"/>
        <end position="201"/>
    </location>
</feature>
<dbReference type="Pfam" id="PF18203">
    <property type="entry name" value="IPTL-CTERM"/>
    <property type="match status" value="1"/>
</dbReference>
<comment type="caution">
    <text evidence="4">The sequence shown here is derived from an EMBL/GenBank/DDBJ whole genome shotgun (WGS) entry which is preliminary data.</text>
</comment>
<dbReference type="NCBIfam" id="TIGR04174">
    <property type="entry name" value="IPTL_CTERM"/>
    <property type="match status" value="1"/>
</dbReference>
<keyword evidence="2" id="KW-0732">Signal</keyword>
<evidence type="ECO:0000256" key="2">
    <source>
        <dbReference type="SAM" id="SignalP"/>
    </source>
</evidence>
<proteinExistence type="predicted"/>
<accession>A0A258HEZ3</accession>
<dbReference type="AlphaFoldDB" id="A0A258HEZ3"/>
<keyword evidence="1" id="KW-0812">Transmembrane</keyword>
<dbReference type="InterPro" id="IPR026442">
    <property type="entry name" value="IPTL_CTERM"/>
</dbReference>
<organism evidence="4 5">
    <name type="scientific">Brevundimonas subvibrioides</name>
    <dbReference type="NCBI Taxonomy" id="74313"/>
    <lineage>
        <taxon>Bacteria</taxon>
        <taxon>Pseudomonadati</taxon>
        <taxon>Pseudomonadota</taxon>
        <taxon>Alphaproteobacteria</taxon>
        <taxon>Caulobacterales</taxon>
        <taxon>Caulobacteraceae</taxon>
        <taxon>Brevundimonas</taxon>
    </lineage>
</organism>
<gene>
    <name evidence="4" type="ORF">B7Y86_12945</name>
</gene>
<evidence type="ECO:0000259" key="3">
    <source>
        <dbReference type="Pfam" id="PF18203"/>
    </source>
</evidence>
<evidence type="ECO:0000313" key="5">
    <source>
        <dbReference type="Proteomes" id="UP000216147"/>
    </source>
</evidence>
<keyword evidence="1" id="KW-1133">Transmembrane helix</keyword>